<evidence type="ECO:0000313" key="4">
    <source>
        <dbReference type="EMBL" id="TMP36632.1"/>
    </source>
</evidence>
<keyword evidence="1" id="KW-1133">Transmembrane helix</keyword>
<dbReference type="InterPro" id="IPR002656">
    <property type="entry name" value="Acyl_transf_3_dom"/>
</dbReference>
<feature type="transmembrane region" description="Helical" evidence="1">
    <location>
        <begin position="328"/>
        <end position="350"/>
    </location>
</feature>
<feature type="transmembrane region" description="Helical" evidence="1">
    <location>
        <begin position="72"/>
        <end position="90"/>
    </location>
</feature>
<evidence type="ECO:0008006" key="6">
    <source>
        <dbReference type="Google" id="ProtNLM"/>
    </source>
</evidence>
<feature type="transmembrane region" description="Helical" evidence="1">
    <location>
        <begin position="245"/>
        <end position="265"/>
    </location>
</feature>
<reference evidence="5" key="2">
    <citation type="submission" date="2019-06" db="EMBL/GenBank/DDBJ databases">
        <title>Co-occurence of chitin degradation, pigmentation and bioactivity in marine Pseudoalteromonas.</title>
        <authorList>
            <person name="Sonnenschein E.C."/>
            <person name="Bech P.K."/>
        </authorList>
    </citation>
    <scope>NUCLEOTIDE SEQUENCE [LARGE SCALE GENOMIC DNA]</scope>
    <source>
        <strain evidence="5">S2599</strain>
    </source>
</reference>
<dbReference type="AlphaFoldDB" id="A0A5S3WYG9"/>
<dbReference type="GO" id="GO:0016747">
    <property type="term" value="F:acyltransferase activity, transferring groups other than amino-acyl groups"/>
    <property type="evidence" value="ECO:0007669"/>
    <property type="project" value="InterPro"/>
</dbReference>
<evidence type="ECO:0000259" key="3">
    <source>
        <dbReference type="Pfam" id="PF19040"/>
    </source>
</evidence>
<name>A0A5S3WYG9_9GAMM</name>
<keyword evidence="1" id="KW-0472">Membrane</keyword>
<feature type="transmembrane region" description="Helical" evidence="1">
    <location>
        <begin position="7"/>
        <end position="25"/>
    </location>
</feature>
<dbReference type="InterPro" id="IPR050879">
    <property type="entry name" value="Acyltransferase_3"/>
</dbReference>
<feature type="domain" description="SGNH" evidence="3">
    <location>
        <begin position="381"/>
        <end position="603"/>
    </location>
</feature>
<dbReference type="OrthoDB" id="9767863at2"/>
<dbReference type="GO" id="GO:0000271">
    <property type="term" value="P:polysaccharide biosynthetic process"/>
    <property type="evidence" value="ECO:0007669"/>
    <property type="project" value="TreeGrafter"/>
</dbReference>
<evidence type="ECO:0000313" key="5">
    <source>
        <dbReference type="Proteomes" id="UP000306719"/>
    </source>
</evidence>
<keyword evidence="1" id="KW-0812">Transmembrane</keyword>
<dbReference type="GO" id="GO:0016020">
    <property type="term" value="C:membrane"/>
    <property type="evidence" value="ECO:0007669"/>
    <property type="project" value="TreeGrafter"/>
</dbReference>
<gene>
    <name evidence="4" type="ORF">CWB98_13475</name>
</gene>
<dbReference type="Proteomes" id="UP000306719">
    <property type="component" value="Unassembled WGS sequence"/>
</dbReference>
<feature type="transmembrane region" description="Helical" evidence="1">
    <location>
        <begin position="136"/>
        <end position="155"/>
    </location>
</feature>
<dbReference type="PANTHER" id="PTHR23028:SF53">
    <property type="entry name" value="ACYL_TRANSF_3 DOMAIN-CONTAINING PROTEIN"/>
    <property type="match status" value="1"/>
</dbReference>
<organism evidence="4 5">
    <name type="scientific">Pseudoalteromonas rubra</name>
    <dbReference type="NCBI Taxonomy" id="43658"/>
    <lineage>
        <taxon>Bacteria</taxon>
        <taxon>Pseudomonadati</taxon>
        <taxon>Pseudomonadota</taxon>
        <taxon>Gammaproteobacteria</taxon>
        <taxon>Alteromonadales</taxon>
        <taxon>Pseudoalteromonadaceae</taxon>
        <taxon>Pseudoalteromonas</taxon>
    </lineage>
</organism>
<dbReference type="RefSeq" id="WP_138545314.1">
    <property type="nucleotide sequence ID" value="NZ_PNCJ01000017.1"/>
</dbReference>
<accession>A0A5S3WYG9</accession>
<dbReference type="InterPro" id="IPR043968">
    <property type="entry name" value="SGNH"/>
</dbReference>
<reference evidence="4 5" key="1">
    <citation type="submission" date="2018-01" db="EMBL/GenBank/DDBJ databases">
        <authorList>
            <person name="Paulsen S."/>
            <person name="Gram L.K."/>
        </authorList>
    </citation>
    <scope>NUCLEOTIDE SEQUENCE [LARGE SCALE GENOMIC DNA]</scope>
    <source>
        <strain evidence="4 5">S2599</strain>
    </source>
</reference>
<dbReference type="EMBL" id="PNCJ01000017">
    <property type="protein sequence ID" value="TMP36632.1"/>
    <property type="molecule type" value="Genomic_DNA"/>
</dbReference>
<feature type="transmembrane region" description="Helical" evidence="1">
    <location>
        <begin position="167"/>
        <end position="185"/>
    </location>
</feature>
<evidence type="ECO:0000256" key="1">
    <source>
        <dbReference type="SAM" id="Phobius"/>
    </source>
</evidence>
<dbReference type="PANTHER" id="PTHR23028">
    <property type="entry name" value="ACETYLTRANSFERASE"/>
    <property type="match status" value="1"/>
</dbReference>
<protein>
    <recommendedName>
        <fullName evidence="6">Acyltransferase</fullName>
    </recommendedName>
</protein>
<feature type="transmembrane region" description="Helical" evidence="1">
    <location>
        <begin position="221"/>
        <end position="239"/>
    </location>
</feature>
<comment type="caution">
    <text evidence="4">The sequence shown here is derived from an EMBL/GenBank/DDBJ whole genome shotgun (WGS) entry which is preliminary data.</text>
</comment>
<evidence type="ECO:0000259" key="2">
    <source>
        <dbReference type="Pfam" id="PF01757"/>
    </source>
</evidence>
<feature type="transmembrane region" description="Helical" evidence="1">
    <location>
        <begin position="191"/>
        <end position="209"/>
    </location>
</feature>
<sequence length="611" mass="69476">MNYRYDIAILRCIAIIVVVLFHYEIKLFSGGFIGVDIFFVLSGYLMTKIIVGKLSEQKFSSIDFFISRFNRLMPALAFVIFVTSTYLFFFELPSILRNFGKYGLASLVPVSNWLYASSSGYFDTANLSTNLLQHTWSLSVEWQFYVAFPLLLIFASKITNKVSVKTSSFYLCVSLFLASLFSSLFMQAEYYNTLFRIWELTAGSLLFFFEKGKSNNPKWKSFLALCVILICCSFIIEPTEFWPNVYAVPVIAFSVVAMFIGCGEIKPSYAKVINYISERSYSIYLWHWPIFHLADKNLPVALSLTLIFSEITYQFVETPLRKKTTKHFFINLSLVSMVIAFCFMAFMVMLTPKAEKISPLPNDVIQANRALLDKDPRRNICLNTSGTSSQNCIYPSNKADFQSVLLGDSHASSVITAIEASKFGKEGVVMVAKAGCLINNGSVSNSELYKPECTEFSNKNIGNYEEKNIFITSRWPLYETRISNSSDYSAFFEVACNLAEKNNVYVLKSTPEFDYLVPNHVARNLLSGSEEGDEVARNQAMEKAPIFEKTLQKRADRCGFKILDPSKYLCNEQICKTSVKGVPLYYDDNHISEYGNKYLVEMFNSVKQSKH</sequence>
<dbReference type="Pfam" id="PF01757">
    <property type="entry name" value="Acyl_transf_3"/>
    <property type="match status" value="1"/>
</dbReference>
<feature type="transmembrane region" description="Helical" evidence="1">
    <location>
        <begin position="31"/>
        <end position="51"/>
    </location>
</feature>
<dbReference type="Pfam" id="PF19040">
    <property type="entry name" value="SGNH"/>
    <property type="match status" value="1"/>
</dbReference>
<feature type="domain" description="Acyltransferase 3" evidence="2">
    <location>
        <begin position="5"/>
        <end position="310"/>
    </location>
</feature>
<proteinExistence type="predicted"/>